<feature type="transmembrane region" description="Helical" evidence="25">
    <location>
        <begin position="183"/>
        <end position="205"/>
    </location>
</feature>
<evidence type="ECO:0000256" key="17">
    <source>
        <dbReference type="ARBA" id="ARBA00044903"/>
    </source>
</evidence>
<dbReference type="PANTHER" id="PTHR23512:SF3">
    <property type="entry name" value="MAJOR FACILITATOR SUPERFAMILY DOMAIN-CONTAINING PROTEIN 1"/>
    <property type="match status" value="1"/>
</dbReference>
<evidence type="ECO:0000256" key="11">
    <source>
        <dbReference type="ARBA" id="ARBA00044884"/>
    </source>
</evidence>
<evidence type="ECO:0000256" key="6">
    <source>
        <dbReference type="ARBA" id="ARBA00023136"/>
    </source>
</evidence>
<dbReference type="EMBL" id="JAIWYP010000002">
    <property type="protein sequence ID" value="KAH3870523.1"/>
    <property type="molecule type" value="Genomic_DNA"/>
</dbReference>
<comment type="catalytic activity">
    <reaction evidence="8">
        <text>L-lysyl-L-alanine(out) = L-lysyl-L-alanine(in)</text>
        <dbReference type="Rhea" id="RHEA:79399"/>
        <dbReference type="ChEBI" id="CHEBI:229954"/>
    </reaction>
</comment>
<feature type="transmembrane region" description="Helical" evidence="25">
    <location>
        <begin position="358"/>
        <end position="377"/>
    </location>
</feature>
<feature type="transmembrane region" description="Helical" evidence="25">
    <location>
        <begin position="154"/>
        <end position="177"/>
    </location>
</feature>
<dbReference type="Pfam" id="PF07690">
    <property type="entry name" value="MFS_1"/>
    <property type="match status" value="1"/>
</dbReference>
<dbReference type="SUPFAM" id="SSF103473">
    <property type="entry name" value="MFS general substrate transporter"/>
    <property type="match status" value="1"/>
</dbReference>
<feature type="transmembrane region" description="Helical" evidence="25">
    <location>
        <begin position="442"/>
        <end position="465"/>
    </location>
</feature>
<dbReference type="InterPro" id="IPR052187">
    <property type="entry name" value="MFSD1"/>
</dbReference>
<feature type="transmembrane region" description="Helical" evidence="25">
    <location>
        <begin position="251"/>
        <end position="275"/>
    </location>
</feature>
<evidence type="ECO:0000259" key="26">
    <source>
        <dbReference type="PROSITE" id="PS50850"/>
    </source>
</evidence>
<comment type="catalytic activity">
    <reaction evidence="13">
        <text>L-alpha-aminoacyl-L-lysine(out) = L-alpha-aminoacyl-L-lysine(in)</text>
        <dbReference type="Rhea" id="RHEA:79383"/>
        <dbReference type="ChEBI" id="CHEBI:229966"/>
    </reaction>
</comment>
<reference evidence="27" key="1">
    <citation type="journal article" date="2019" name="bioRxiv">
        <title>The Genome of the Zebra Mussel, Dreissena polymorpha: A Resource for Invasive Species Research.</title>
        <authorList>
            <person name="McCartney M.A."/>
            <person name="Auch B."/>
            <person name="Kono T."/>
            <person name="Mallez S."/>
            <person name="Zhang Y."/>
            <person name="Obille A."/>
            <person name="Becker A."/>
            <person name="Abrahante J.E."/>
            <person name="Garbe J."/>
            <person name="Badalamenti J.P."/>
            <person name="Herman A."/>
            <person name="Mangelson H."/>
            <person name="Liachko I."/>
            <person name="Sullivan S."/>
            <person name="Sone E.D."/>
            <person name="Koren S."/>
            <person name="Silverstein K.A.T."/>
            <person name="Beckman K.B."/>
            <person name="Gohl D.M."/>
        </authorList>
    </citation>
    <scope>NUCLEOTIDE SEQUENCE</scope>
    <source>
        <strain evidence="27">Duluth1</strain>
        <tissue evidence="27">Whole animal</tissue>
    </source>
</reference>
<dbReference type="GO" id="GO:0022857">
    <property type="term" value="F:transmembrane transporter activity"/>
    <property type="evidence" value="ECO:0007669"/>
    <property type="project" value="InterPro"/>
</dbReference>
<comment type="catalytic activity">
    <reaction evidence="16">
        <text>L-lysyl-L-lysine(out) = L-lysyl-L-lysine(in)</text>
        <dbReference type="Rhea" id="RHEA:79403"/>
        <dbReference type="ChEBI" id="CHEBI:229956"/>
    </reaction>
</comment>
<evidence type="ECO:0000256" key="12">
    <source>
        <dbReference type="ARBA" id="ARBA00044891"/>
    </source>
</evidence>
<reference evidence="27" key="2">
    <citation type="submission" date="2020-11" db="EMBL/GenBank/DDBJ databases">
        <authorList>
            <person name="McCartney M.A."/>
            <person name="Auch B."/>
            <person name="Kono T."/>
            <person name="Mallez S."/>
            <person name="Becker A."/>
            <person name="Gohl D.M."/>
            <person name="Silverstein K.A.T."/>
            <person name="Koren S."/>
            <person name="Bechman K.B."/>
            <person name="Herman A."/>
            <person name="Abrahante J.E."/>
            <person name="Garbe J."/>
        </authorList>
    </citation>
    <scope>NUCLEOTIDE SEQUENCE</scope>
    <source>
        <strain evidence="27">Duluth1</strain>
        <tissue evidence="27">Whole animal</tissue>
    </source>
</reference>
<evidence type="ECO:0000256" key="10">
    <source>
        <dbReference type="ARBA" id="ARBA00044881"/>
    </source>
</evidence>
<evidence type="ECO:0000256" key="9">
    <source>
        <dbReference type="ARBA" id="ARBA00044878"/>
    </source>
</evidence>
<dbReference type="OrthoDB" id="424834at2759"/>
<evidence type="ECO:0000256" key="20">
    <source>
        <dbReference type="ARBA" id="ARBA00044924"/>
    </source>
</evidence>
<evidence type="ECO:0000313" key="27">
    <source>
        <dbReference type="EMBL" id="KAH3870523.1"/>
    </source>
</evidence>
<keyword evidence="5 25" id="KW-1133">Transmembrane helix</keyword>
<evidence type="ECO:0000256" key="23">
    <source>
        <dbReference type="ARBA" id="ARBA00045709"/>
    </source>
</evidence>
<feature type="transmembrane region" description="Helical" evidence="25">
    <location>
        <begin position="471"/>
        <end position="493"/>
    </location>
</feature>
<accession>A0A9D4RK48</accession>
<keyword evidence="4 25" id="KW-0812">Transmembrane</keyword>
<comment type="catalytic activity">
    <reaction evidence="10">
        <text>L-alpha-aminoacyl-L-arginine(out) = L-alpha-aminoacyl-L-arginine(in)</text>
        <dbReference type="Rhea" id="RHEA:79367"/>
        <dbReference type="ChEBI" id="CHEBI:229968"/>
    </reaction>
</comment>
<dbReference type="AlphaFoldDB" id="A0A9D4RK48"/>
<comment type="subcellular location">
    <subcellularLocation>
        <location evidence="1">Lysosome membrane</location>
        <topology evidence="1">Multi-pass membrane protein</topology>
    </subcellularLocation>
</comment>
<comment type="catalytic activity">
    <reaction evidence="15">
        <text>L-arginyl-L-alpha-amino acid(out) = L-arginyl-L-alpha-amino acid(in)</text>
        <dbReference type="Rhea" id="RHEA:79371"/>
        <dbReference type="ChEBI" id="CHEBI:84315"/>
    </reaction>
</comment>
<evidence type="ECO:0000256" key="18">
    <source>
        <dbReference type="ARBA" id="ARBA00044912"/>
    </source>
</evidence>
<comment type="catalytic activity">
    <reaction evidence="9">
        <text>L-histidyl-glycine(out) = L-histidyl-glycine(in)</text>
        <dbReference type="Rhea" id="RHEA:79395"/>
        <dbReference type="ChEBI" id="CHEBI:229957"/>
    </reaction>
</comment>
<dbReference type="InterPro" id="IPR020846">
    <property type="entry name" value="MFS_dom"/>
</dbReference>
<name>A0A9D4RK48_DREPO</name>
<comment type="catalytic activity">
    <reaction evidence="20">
        <text>L-lysyl-glycine(out) = L-lysyl-glycine(in)</text>
        <dbReference type="Rhea" id="RHEA:79407"/>
        <dbReference type="ChEBI" id="CHEBI:191202"/>
    </reaction>
</comment>
<comment type="caution">
    <text evidence="27">The sequence shown here is derived from an EMBL/GenBank/DDBJ whole genome shotgun (WGS) entry which is preliminary data.</text>
</comment>
<evidence type="ECO:0000256" key="13">
    <source>
        <dbReference type="ARBA" id="ARBA00044893"/>
    </source>
</evidence>
<evidence type="ECO:0000256" key="2">
    <source>
        <dbReference type="ARBA" id="ARBA00008335"/>
    </source>
</evidence>
<feature type="transmembrane region" description="Helical" evidence="25">
    <location>
        <begin position="384"/>
        <end position="406"/>
    </location>
</feature>
<evidence type="ECO:0000256" key="25">
    <source>
        <dbReference type="SAM" id="Phobius"/>
    </source>
</evidence>
<comment type="catalytic activity">
    <reaction evidence="19">
        <text>L-alanyl-L-lysine(out) = L-alanyl-L-lysine(in)</text>
        <dbReference type="Rhea" id="RHEA:79415"/>
        <dbReference type="ChEBI" id="CHEBI:192470"/>
    </reaction>
</comment>
<evidence type="ECO:0000256" key="16">
    <source>
        <dbReference type="ARBA" id="ARBA00044900"/>
    </source>
</evidence>
<evidence type="ECO:0000256" key="4">
    <source>
        <dbReference type="ARBA" id="ARBA00022692"/>
    </source>
</evidence>
<organism evidence="27 28">
    <name type="scientific">Dreissena polymorpha</name>
    <name type="common">Zebra mussel</name>
    <name type="synonym">Mytilus polymorpha</name>
    <dbReference type="NCBI Taxonomy" id="45954"/>
    <lineage>
        <taxon>Eukaryota</taxon>
        <taxon>Metazoa</taxon>
        <taxon>Spiralia</taxon>
        <taxon>Lophotrochozoa</taxon>
        <taxon>Mollusca</taxon>
        <taxon>Bivalvia</taxon>
        <taxon>Autobranchia</taxon>
        <taxon>Heteroconchia</taxon>
        <taxon>Euheterodonta</taxon>
        <taxon>Imparidentia</taxon>
        <taxon>Neoheterodontei</taxon>
        <taxon>Myida</taxon>
        <taxon>Dreissenoidea</taxon>
        <taxon>Dreissenidae</taxon>
        <taxon>Dreissena</taxon>
    </lineage>
</organism>
<dbReference type="InterPro" id="IPR011701">
    <property type="entry name" value="MFS"/>
</dbReference>
<evidence type="ECO:0000256" key="22">
    <source>
        <dbReference type="ARBA" id="ARBA00045018"/>
    </source>
</evidence>
<evidence type="ECO:0000256" key="5">
    <source>
        <dbReference type="ARBA" id="ARBA00022989"/>
    </source>
</evidence>
<dbReference type="Proteomes" id="UP000828390">
    <property type="component" value="Unassembled WGS sequence"/>
</dbReference>
<dbReference type="GO" id="GO:0005765">
    <property type="term" value="C:lysosomal membrane"/>
    <property type="evidence" value="ECO:0007669"/>
    <property type="project" value="UniProtKB-SubCell"/>
</dbReference>
<evidence type="ECO:0000256" key="15">
    <source>
        <dbReference type="ARBA" id="ARBA00044899"/>
    </source>
</evidence>
<evidence type="ECO:0000256" key="8">
    <source>
        <dbReference type="ARBA" id="ARBA00044876"/>
    </source>
</evidence>
<evidence type="ECO:0000256" key="24">
    <source>
        <dbReference type="ARBA" id="ARBA00046376"/>
    </source>
</evidence>
<dbReference type="PANTHER" id="PTHR23512">
    <property type="entry name" value="MAJOR FACILITATOR SUPERFAMILY DOMAIN-CONTAINING PROTEIN 1"/>
    <property type="match status" value="1"/>
</dbReference>
<protein>
    <recommendedName>
        <fullName evidence="21">Lysosomal dipeptide transporter MFSD1</fullName>
    </recommendedName>
    <alternativeName>
        <fullName evidence="22">Major facilitator superfamily domain-containing protein 1</fullName>
    </alternativeName>
</protein>
<comment type="catalytic activity">
    <reaction evidence="17">
        <text>L-arginyl-glycine(out) = L-arginyl-glycine(in)</text>
        <dbReference type="Rhea" id="RHEA:79391"/>
        <dbReference type="ChEBI" id="CHEBI:229955"/>
    </reaction>
</comment>
<comment type="catalytic activity">
    <reaction evidence="14">
        <text>L-aspartyl-L-lysine(out) = L-aspartyl-L-lysine(in)</text>
        <dbReference type="Rhea" id="RHEA:79411"/>
        <dbReference type="ChEBI" id="CHEBI:229953"/>
    </reaction>
</comment>
<evidence type="ECO:0000256" key="1">
    <source>
        <dbReference type="ARBA" id="ARBA00004155"/>
    </source>
</evidence>
<proteinExistence type="inferred from homology"/>
<gene>
    <name evidence="27" type="ORF">DPMN_033712</name>
</gene>
<comment type="catalytic activity">
    <reaction evidence="12">
        <text>L-lysyl-L-alpha-amino acid(out) = L-lysyl-L-alpha-amino acid(in)</text>
        <dbReference type="Rhea" id="RHEA:79387"/>
        <dbReference type="ChEBI" id="CHEBI:229965"/>
    </reaction>
</comment>
<keyword evidence="7" id="KW-0458">Lysosome</keyword>
<dbReference type="InterPro" id="IPR036259">
    <property type="entry name" value="MFS_trans_sf"/>
</dbReference>
<comment type="subunit">
    <text evidence="24">Homodimer. Interacts with lysosomal protein GLMP (via lumenal domain); the interaction starts while both proteins are still in the endoplasmic reticulum and is required for stabilization of MFSD1 in lysosomes but has no direct effect on its targeting to lysosomes or transporter activity.</text>
</comment>
<comment type="catalytic activity">
    <reaction evidence="18">
        <text>L-histidyl-L-alpha-amino acid(out) = L-histidyl-L-alpha-amino acid(in)</text>
        <dbReference type="Rhea" id="RHEA:79379"/>
        <dbReference type="ChEBI" id="CHEBI:229964"/>
    </reaction>
</comment>
<evidence type="ECO:0000256" key="19">
    <source>
        <dbReference type="ARBA" id="ARBA00044919"/>
    </source>
</evidence>
<comment type="similarity">
    <text evidence="2">Belongs to the major facilitator superfamily.</text>
</comment>
<dbReference type="Gene3D" id="1.20.1250.20">
    <property type="entry name" value="MFS general substrate transporter like domains"/>
    <property type="match status" value="2"/>
</dbReference>
<evidence type="ECO:0000256" key="14">
    <source>
        <dbReference type="ARBA" id="ARBA00044898"/>
    </source>
</evidence>
<evidence type="ECO:0000256" key="21">
    <source>
        <dbReference type="ARBA" id="ARBA00044985"/>
    </source>
</evidence>
<comment type="catalytic activity">
    <reaction evidence="11">
        <text>L-alpha-aminoacyl-L-histidine(out) = L-alpha-aminoacyl-L-histidine(in)</text>
        <dbReference type="Rhea" id="RHEA:79375"/>
        <dbReference type="ChEBI" id="CHEBI:229967"/>
    </reaction>
</comment>
<feature type="transmembrane region" description="Helical" evidence="25">
    <location>
        <begin position="412"/>
        <end position="435"/>
    </location>
</feature>
<keyword evidence="3" id="KW-0813">Transport</keyword>
<evidence type="ECO:0000256" key="3">
    <source>
        <dbReference type="ARBA" id="ARBA00022448"/>
    </source>
</evidence>
<feature type="transmembrane region" description="Helical" evidence="25">
    <location>
        <begin position="84"/>
        <end position="103"/>
    </location>
</feature>
<keyword evidence="6 25" id="KW-0472">Membrane</keyword>
<comment type="function">
    <text evidence="23">Lysosomal dipeptide uniporter that selectively exports lysine, arginine or histidine-containing dipeptides with a net positive charge from the lysosome lumen into the cytosol. Could play a role in a specific type of protein O-glycosylation indirectly regulating macrophages migration and tissue invasion. Also essential for liver homeostasis.</text>
</comment>
<feature type="transmembrane region" description="Helical" evidence="25">
    <location>
        <begin position="319"/>
        <end position="338"/>
    </location>
</feature>
<dbReference type="PROSITE" id="PS50850">
    <property type="entry name" value="MFS"/>
    <property type="match status" value="1"/>
</dbReference>
<sequence length="514" mass="56460">MAKNGTSNESSPLLCGADKEADVGYKPHLTYGGIYSGLSGVRACDSQVAVSRLEPSINAIEESPDDEEIVENTDALRCSPNTRLYRYGLLVFLCIAGLCEFVTNESPAALQKHVVKDIDISETQYMGFYSTVQWAEIISSLAGGFMVDRIGNPISLMTSAGLITVAHTIFALGALIHNYWTMFGARIFLGLVSGALMIASDNLVVKWFHNKELNMVLGLKISFARASSVMTLNMMDPIYQQLLKCNVPWKALGFTLLAGSCIAVLSTLCSVIVAIMDKRADKLGFNKNNYNVDNDNEEETEEHQSMTTCSDVRRFPASFWLIGISVSLYYMQLFPFLAQGELYFVKKYDRSLDSANAINSMVYVVGAVTMPLVGAAVDRVGRNLIWMLTGLCLSLASHLLMTFTFVEPYACTILLGLGYSLVVTTCWPLVTYVIAPNHLGTAFGILFTISSACQAVNAYITGYIVDNLGYFVLEVFFIMCTSCSIVFTLLLYLRDASSGKTLNLTAKERSHKTK</sequence>
<feature type="domain" description="Major facilitator superfamily (MFS) profile" evidence="26">
    <location>
        <begin position="89"/>
        <end position="498"/>
    </location>
</feature>
<evidence type="ECO:0000313" key="28">
    <source>
        <dbReference type="Proteomes" id="UP000828390"/>
    </source>
</evidence>
<keyword evidence="28" id="KW-1185">Reference proteome</keyword>
<evidence type="ECO:0000256" key="7">
    <source>
        <dbReference type="ARBA" id="ARBA00023228"/>
    </source>
</evidence>